<feature type="compositionally biased region" description="Polar residues" evidence="2">
    <location>
        <begin position="543"/>
        <end position="555"/>
    </location>
</feature>
<reference evidence="4" key="2">
    <citation type="journal article" date="2016" name="Sci. Rep.">
        <title>Dictyocaulus viviparus genome, variome and transcriptome elucidate lungworm biology and support future intervention.</title>
        <authorList>
            <person name="McNulty S.N."/>
            <person name="Strube C."/>
            <person name="Rosa B.A."/>
            <person name="Martin J.C."/>
            <person name="Tyagi R."/>
            <person name="Choi Y.J."/>
            <person name="Wang Q."/>
            <person name="Hallsworth Pepin K."/>
            <person name="Zhang X."/>
            <person name="Ozersky P."/>
            <person name="Wilson R.K."/>
            <person name="Sternberg P.W."/>
            <person name="Gasser R.B."/>
            <person name="Mitreva M."/>
        </authorList>
    </citation>
    <scope>NUCLEOTIDE SEQUENCE [LARGE SCALE GENOMIC DNA]</scope>
    <source>
        <strain evidence="4">HannoverDv2000</strain>
    </source>
</reference>
<sequence length="694" mass="79413">MVAGEISSAAYINAVNNADGMKTSIEENVSVLKKMVKEKEEELIALREGNNIKSDKLHLKLSKAEHALKKSEDKIKELLKQVVASEASLSLFRDAHTTKESELMEIMNQCERIQAALKESEESREVVEQRRAERKGLGFAEAKTEFYQQVQTAIERLNNECAVLQEHLNSEHQLSNSEVSREVTQLQQEIHACNEALNEANFALKRAESQFVITEKEQIEYIKHSVTLIKLQQAQGEVTDLREAKLILESEMIVMEQSLRNRVADIEKINTNLKQSQEDLSKVVAEKDILVKKWEQQENNYMEKVVEVDKIRASVKELENTVEMLKSEAHSLNVELIVANEKLRVEIASNEKTVDALTDLEQEYLQLRKQKETSDSELERLKNRYAIEVNKAQQIADDLKEEVTKLQNQLVIEETIANEKLEKMHEKVDQLEVEISKSKAMQVEADMQLTQKDLRCQELIAEKQQLEGRLSDAISRADTMCREPEQKSKDCDDEIKELRRQLELKVREVNRLGVLCDEFDEIEDNYRQKLYALVKERDELKSRLNTPEASDSKATLTERRQSMTRDTLLSRNVADSKTSEVDEDLVVENRELKRRCSVQEQRINDLEKLCDEADECEEKLKNEIAVLHRELDALKKNAVSNDIKTSNDNVNSILSSDNNEAASETTLCKGLESTANLSQSPAMAKGNIGRCAQQ</sequence>
<evidence type="ECO:0000256" key="1">
    <source>
        <dbReference type="SAM" id="Coils"/>
    </source>
</evidence>
<feature type="region of interest" description="Disordered" evidence="2">
    <location>
        <begin position="542"/>
        <end position="565"/>
    </location>
</feature>
<organism evidence="3 4">
    <name type="scientific">Dictyocaulus viviparus</name>
    <name type="common">Bovine lungworm</name>
    <dbReference type="NCBI Taxonomy" id="29172"/>
    <lineage>
        <taxon>Eukaryota</taxon>
        <taxon>Metazoa</taxon>
        <taxon>Ecdysozoa</taxon>
        <taxon>Nematoda</taxon>
        <taxon>Chromadorea</taxon>
        <taxon>Rhabditida</taxon>
        <taxon>Rhabditina</taxon>
        <taxon>Rhabditomorpha</taxon>
        <taxon>Strongyloidea</taxon>
        <taxon>Metastrongylidae</taxon>
        <taxon>Dictyocaulus</taxon>
    </lineage>
</organism>
<keyword evidence="1" id="KW-0175">Coiled coil</keyword>
<proteinExistence type="predicted"/>
<reference evidence="3 4" key="1">
    <citation type="submission" date="2013-11" db="EMBL/GenBank/DDBJ databases">
        <title>Draft genome of the bovine lungworm Dictyocaulus viviparus.</title>
        <authorList>
            <person name="Mitreva M."/>
        </authorList>
    </citation>
    <scope>NUCLEOTIDE SEQUENCE [LARGE SCALE GENOMIC DNA]</scope>
    <source>
        <strain evidence="3 4">HannoverDv2000</strain>
    </source>
</reference>
<feature type="coiled-coil region" evidence="1">
    <location>
        <begin position="22"/>
        <end position="508"/>
    </location>
</feature>
<accession>A0A0D8XYQ7</accession>
<dbReference type="Proteomes" id="UP000053766">
    <property type="component" value="Unassembled WGS sequence"/>
</dbReference>
<feature type="coiled-coil region" evidence="1">
    <location>
        <begin position="589"/>
        <end position="637"/>
    </location>
</feature>
<dbReference type="EMBL" id="KN716305">
    <property type="protein sequence ID" value="KJH47491.1"/>
    <property type="molecule type" value="Genomic_DNA"/>
</dbReference>
<dbReference type="STRING" id="29172.A0A0D8XYQ7"/>
<name>A0A0D8XYQ7_DICVI</name>
<dbReference type="AlphaFoldDB" id="A0A0D8XYQ7"/>
<evidence type="ECO:0000313" key="3">
    <source>
        <dbReference type="EMBL" id="KJH47491.1"/>
    </source>
</evidence>
<evidence type="ECO:0000256" key="2">
    <source>
        <dbReference type="SAM" id="MobiDB-lite"/>
    </source>
</evidence>
<protein>
    <recommendedName>
        <fullName evidence="5">M protein repeat protein</fullName>
    </recommendedName>
</protein>
<dbReference type="OrthoDB" id="5877574at2759"/>
<evidence type="ECO:0008006" key="5">
    <source>
        <dbReference type="Google" id="ProtNLM"/>
    </source>
</evidence>
<keyword evidence="4" id="KW-1185">Reference proteome</keyword>
<gene>
    <name evidence="3" type="ORF">DICVIV_06429</name>
</gene>
<evidence type="ECO:0000313" key="4">
    <source>
        <dbReference type="Proteomes" id="UP000053766"/>
    </source>
</evidence>